<feature type="transmembrane region" description="Helical" evidence="2">
    <location>
        <begin position="255"/>
        <end position="272"/>
    </location>
</feature>
<feature type="transmembrane region" description="Helical" evidence="2">
    <location>
        <begin position="380"/>
        <end position="405"/>
    </location>
</feature>
<dbReference type="Proteomes" id="UP001268819">
    <property type="component" value="Unassembled WGS sequence"/>
</dbReference>
<evidence type="ECO:0000256" key="1">
    <source>
        <dbReference type="SAM" id="MobiDB-lite"/>
    </source>
</evidence>
<feature type="transmembrane region" description="Helical" evidence="2">
    <location>
        <begin position="411"/>
        <end position="432"/>
    </location>
</feature>
<keyword evidence="5" id="KW-1185">Reference proteome</keyword>
<feature type="region of interest" description="Disordered" evidence="1">
    <location>
        <begin position="458"/>
        <end position="490"/>
    </location>
</feature>
<dbReference type="RefSeq" id="WP_310312998.1">
    <property type="nucleotide sequence ID" value="NZ_BAAAXB010000001.1"/>
</dbReference>
<name>A0ABU1Q6A0_9PSEU</name>
<feature type="transmembrane region" description="Helical" evidence="2">
    <location>
        <begin position="284"/>
        <end position="301"/>
    </location>
</feature>
<evidence type="ECO:0000256" key="2">
    <source>
        <dbReference type="SAM" id="Phobius"/>
    </source>
</evidence>
<comment type="caution">
    <text evidence="4">The sequence shown here is derived from an EMBL/GenBank/DDBJ whole genome shotgun (WGS) entry which is preliminary data.</text>
</comment>
<dbReference type="InterPro" id="IPR035897">
    <property type="entry name" value="Toll_tir_struct_dom_sf"/>
</dbReference>
<dbReference type="EMBL" id="JAVDSG010000001">
    <property type="protein sequence ID" value="MDR6598422.1"/>
    <property type="molecule type" value="Genomic_DNA"/>
</dbReference>
<organism evidence="4 5">
    <name type="scientific">Saccharothrix longispora</name>
    <dbReference type="NCBI Taxonomy" id="33920"/>
    <lineage>
        <taxon>Bacteria</taxon>
        <taxon>Bacillati</taxon>
        <taxon>Actinomycetota</taxon>
        <taxon>Actinomycetes</taxon>
        <taxon>Pseudonocardiales</taxon>
        <taxon>Pseudonocardiaceae</taxon>
        <taxon>Saccharothrix</taxon>
    </lineage>
</organism>
<dbReference type="SUPFAM" id="SSF52200">
    <property type="entry name" value="Toll/Interleukin receptor TIR domain"/>
    <property type="match status" value="1"/>
</dbReference>
<evidence type="ECO:0000259" key="3">
    <source>
        <dbReference type="Pfam" id="PF13676"/>
    </source>
</evidence>
<feature type="domain" description="TIR" evidence="3">
    <location>
        <begin position="27"/>
        <end position="152"/>
    </location>
</feature>
<keyword evidence="2" id="KW-1133">Transmembrane helix</keyword>
<dbReference type="InterPro" id="IPR000157">
    <property type="entry name" value="TIR_dom"/>
</dbReference>
<evidence type="ECO:0000313" key="5">
    <source>
        <dbReference type="Proteomes" id="UP001268819"/>
    </source>
</evidence>
<gene>
    <name evidence="4" type="ORF">J2S66_006806</name>
</gene>
<dbReference type="Pfam" id="PF13676">
    <property type="entry name" value="TIR_2"/>
    <property type="match status" value="1"/>
</dbReference>
<keyword evidence="2" id="KW-0472">Membrane</keyword>
<evidence type="ECO:0000313" key="4">
    <source>
        <dbReference type="EMBL" id="MDR6598422.1"/>
    </source>
</evidence>
<accession>A0ABU1Q6A0</accession>
<reference evidence="4 5" key="1">
    <citation type="submission" date="2023-07" db="EMBL/GenBank/DDBJ databases">
        <title>Sequencing the genomes of 1000 actinobacteria strains.</title>
        <authorList>
            <person name="Klenk H.-P."/>
        </authorList>
    </citation>
    <scope>NUCLEOTIDE SEQUENCE [LARGE SCALE GENOMIC DNA]</scope>
    <source>
        <strain evidence="4 5">DSM 43749</strain>
    </source>
</reference>
<proteinExistence type="predicted"/>
<feature type="transmembrane region" description="Helical" evidence="2">
    <location>
        <begin position="208"/>
        <end position="234"/>
    </location>
</feature>
<keyword evidence="2" id="KW-0812">Transmembrane</keyword>
<protein>
    <recommendedName>
        <fullName evidence="3">TIR domain-containing protein</fullName>
    </recommendedName>
</protein>
<feature type="transmembrane region" description="Helical" evidence="2">
    <location>
        <begin position="182"/>
        <end position="202"/>
    </location>
</feature>
<dbReference type="Gene3D" id="3.40.50.10140">
    <property type="entry name" value="Toll/interleukin-1 receptor homology (TIR) domain"/>
    <property type="match status" value="1"/>
</dbReference>
<sequence>MPREVVFVNYRQNGTRNKVSERLPHVQVVEAVVERLRRHFGPHQVFLDTGMRAGEHYPDALRRELHSSTLLVVVMHREWWRDLQDRLDKDEDDWVRYEIGTALEEGKHILPVLIDNAGLPDPAALPEDIRPFAYKQLRRISFGNWERDVRTLIQEVEGFLSPTELPERVAPRISRPRKWPELPTAWLLGAAALLAGVFAFLPTTGLRAVWLAALAGASVFALFVPAATLGTTYAARKFVDGLDHESTALPRDLKVNVIVGLVITALAIFVLLTDRVLDPRARMLMVAVVVGIVITMGVPWLRTYRAARAWPQPELKVNPASVRGALDDVTRHLVEHSPSLNRIQRDKAYYVLDQVGETLTVLRELANRKRITWLRAASPWLTLPHAFLVGAGTSAAVAALGVYWATGRSHWSAPVWCAAGVLSCVLLYLAAIEAAYRLQRWRRLVVLEDAPTRIAELRAQVDEASIPPPPRMPRNPVPGTDAENESGSDG</sequence>
<feature type="compositionally biased region" description="Pro residues" evidence="1">
    <location>
        <begin position="466"/>
        <end position="476"/>
    </location>
</feature>